<dbReference type="SUPFAM" id="SSF52540">
    <property type="entry name" value="P-loop containing nucleoside triphosphate hydrolases"/>
    <property type="match status" value="1"/>
</dbReference>
<keyword evidence="2" id="KW-1185">Reference proteome</keyword>
<organism evidence="1 2">
    <name type="scientific">Polyporus arcularius HHB13444</name>
    <dbReference type="NCBI Taxonomy" id="1314778"/>
    <lineage>
        <taxon>Eukaryota</taxon>
        <taxon>Fungi</taxon>
        <taxon>Dikarya</taxon>
        <taxon>Basidiomycota</taxon>
        <taxon>Agaricomycotina</taxon>
        <taxon>Agaricomycetes</taxon>
        <taxon>Polyporales</taxon>
        <taxon>Polyporaceae</taxon>
        <taxon>Polyporus</taxon>
    </lineage>
</organism>
<dbReference type="EMBL" id="ML211136">
    <property type="protein sequence ID" value="TFK87852.1"/>
    <property type="molecule type" value="Genomic_DNA"/>
</dbReference>
<dbReference type="STRING" id="1314778.A0A5C3PF50"/>
<dbReference type="InterPro" id="IPR027417">
    <property type="entry name" value="P-loop_NTPase"/>
</dbReference>
<evidence type="ECO:0000313" key="2">
    <source>
        <dbReference type="Proteomes" id="UP000308197"/>
    </source>
</evidence>
<dbReference type="Proteomes" id="UP000308197">
    <property type="component" value="Unassembled WGS sequence"/>
</dbReference>
<dbReference type="AlphaFoldDB" id="A0A5C3PF50"/>
<dbReference type="InParanoid" id="A0A5C3PF50"/>
<gene>
    <name evidence="1" type="ORF">K466DRAFT_96166</name>
</gene>
<evidence type="ECO:0000313" key="1">
    <source>
        <dbReference type="EMBL" id="TFK87852.1"/>
    </source>
</evidence>
<dbReference type="Gene3D" id="3.40.50.300">
    <property type="entry name" value="P-loop containing nucleotide triphosphate hydrolases"/>
    <property type="match status" value="1"/>
</dbReference>
<name>A0A5C3PF50_9APHY</name>
<sequence length="208" mass="23360">MLIIYGCFKSLHSLASVPCRLSVKRQRITRCPLACNISTDAQQWSGRTDEEPFSPELRNKKEAELWIRRAYAVLCLHLPGDTYKAKRGEEIKALTDAESDPRVLQFTKNKVVINIYDHEGTDLSFVDLPGIEIDYTVIKLVDDLTLEYISQSSTVILVTAPADDKLRYDVDPAAKSATGTHSGYPLCVRSDLGRRFSIYASWDLNAST</sequence>
<reference evidence="1 2" key="1">
    <citation type="journal article" date="2019" name="Nat. Ecol. Evol.">
        <title>Megaphylogeny resolves global patterns of mushroom evolution.</title>
        <authorList>
            <person name="Varga T."/>
            <person name="Krizsan K."/>
            <person name="Foldi C."/>
            <person name="Dima B."/>
            <person name="Sanchez-Garcia M."/>
            <person name="Sanchez-Ramirez S."/>
            <person name="Szollosi G.J."/>
            <person name="Szarkandi J.G."/>
            <person name="Papp V."/>
            <person name="Albert L."/>
            <person name="Andreopoulos W."/>
            <person name="Angelini C."/>
            <person name="Antonin V."/>
            <person name="Barry K.W."/>
            <person name="Bougher N.L."/>
            <person name="Buchanan P."/>
            <person name="Buyck B."/>
            <person name="Bense V."/>
            <person name="Catcheside P."/>
            <person name="Chovatia M."/>
            <person name="Cooper J."/>
            <person name="Damon W."/>
            <person name="Desjardin D."/>
            <person name="Finy P."/>
            <person name="Geml J."/>
            <person name="Haridas S."/>
            <person name="Hughes K."/>
            <person name="Justo A."/>
            <person name="Karasinski D."/>
            <person name="Kautmanova I."/>
            <person name="Kiss B."/>
            <person name="Kocsube S."/>
            <person name="Kotiranta H."/>
            <person name="LaButti K.M."/>
            <person name="Lechner B.E."/>
            <person name="Liimatainen K."/>
            <person name="Lipzen A."/>
            <person name="Lukacs Z."/>
            <person name="Mihaltcheva S."/>
            <person name="Morgado L.N."/>
            <person name="Niskanen T."/>
            <person name="Noordeloos M.E."/>
            <person name="Ohm R.A."/>
            <person name="Ortiz-Santana B."/>
            <person name="Ovrebo C."/>
            <person name="Racz N."/>
            <person name="Riley R."/>
            <person name="Savchenko A."/>
            <person name="Shiryaev A."/>
            <person name="Soop K."/>
            <person name="Spirin V."/>
            <person name="Szebenyi C."/>
            <person name="Tomsovsky M."/>
            <person name="Tulloss R.E."/>
            <person name="Uehling J."/>
            <person name="Grigoriev I.V."/>
            <person name="Vagvolgyi C."/>
            <person name="Papp T."/>
            <person name="Martin F.M."/>
            <person name="Miettinen O."/>
            <person name="Hibbett D.S."/>
            <person name="Nagy L.G."/>
        </authorList>
    </citation>
    <scope>NUCLEOTIDE SEQUENCE [LARGE SCALE GENOMIC DNA]</scope>
    <source>
        <strain evidence="1 2">HHB13444</strain>
    </source>
</reference>
<protein>
    <submittedName>
        <fullName evidence="1">Uncharacterized protein</fullName>
    </submittedName>
</protein>
<accession>A0A5C3PF50</accession>
<proteinExistence type="predicted"/>